<feature type="domain" description="EamA" evidence="7">
    <location>
        <begin position="162"/>
        <end position="295"/>
    </location>
</feature>
<dbReference type="SUPFAM" id="SSF103481">
    <property type="entry name" value="Multidrug resistance efflux transporter EmrE"/>
    <property type="match status" value="2"/>
</dbReference>
<keyword evidence="4 6" id="KW-1133">Transmembrane helix</keyword>
<feature type="domain" description="EamA" evidence="7">
    <location>
        <begin position="19"/>
        <end position="148"/>
    </location>
</feature>
<keyword evidence="3 6" id="KW-0812">Transmembrane</keyword>
<dbReference type="PANTHER" id="PTHR32322">
    <property type="entry name" value="INNER MEMBRANE TRANSPORTER"/>
    <property type="match status" value="1"/>
</dbReference>
<feature type="transmembrane region" description="Helical" evidence="6">
    <location>
        <begin position="191"/>
        <end position="210"/>
    </location>
</feature>
<dbReference type="InterPro" id="IPR050638">
    <property type="entry name" value="AA-Vitamin_Transporters"/>
</dbReference>
<evidence type="ECO:0000256" key="6">
    <source>
        <dbReference type="SAM" id="Phobius"/>
    </source>
</evidence>
<evidence type="ECO:0000256" key="4">
    <source>
        <dbReference type="ARBA" id="ARBA00022989"/>
    </source>
</evidence>
<sequence length="317" mass="34256">MMHYLLSSRISRGRLLPTLALLTAMLLWGSSFVAMKLAFRELSPMVVVFGRMAVAALCFAPFIPSFRRIPLGKEHLVPLLAMGFFEPCLYFLLEAAALQNTSASQAAMITTMLPLMVAMAAGFFLGERIGLRTVLGFVLAAAGAIWLSCAAGFDQEAPRPALGNFLEFLAMISATGYIILMKYLSRDLPPFFLTAVQAFIGTVFFLPLIFLPATELPRTITISGLGAVVYLGIAVTVGAYGLYNYGISKVPANQAAAFINLIPVFTIIMGFLILDERLSPWQIVACLLVFGGVLLSQNEPGERDRGAGQNTRVESPG</sequence>
<dbReference type="KEGG" id="ddu:GF1_02770"/>
<dbReference type="Proteomes" id="UP001063350">
    <property type="component" value="Chromosome"/>
</dbReference>
<comment type="subcellular location">
    <subcellularLocation>
        <location evidence="1">Membrane</location>
        <topology evidence="1">Multi-pass membrane protein</topology>
    </subcellularLocation>
</comment>
<evidence type="ECO:0000256" key="2">
    <source>
        <dbReference type="ARBA" id="ARBA00007362"/>
    </source>
</evidence>
<organism evidence="8 9">
    <name type="scientific">Desulfolithobacter dissulfuricans</name>
    <dbReference type="NCBI Taxonomy" id="2795293"/>
    <lineage>
        <taxon>Bacteria</taxon>
        <taxon>Pseudomonadati</taxon>
        <taxon>Thermodesulfobacteriota</taxon>
        <taxon>Desulfobulbia</taxon>
        <taxon>Desulfobulbales</taxon>
        <taxon>Desulfobulbaceae</taxon>
        <taxon>Desulfolithobacter</taxon>
    </lineage>
</organism>
<comment type="similarity">
    <text evidence="2">Belongs to the EamA transporter family.</text>
</comment>
<feature type="transmembrane region" description="Helical" evidence="6">
    <location>
        <begin position="165"/>
        <end position="184"/>
    </location>
</feature>
<evidence type="ECO:0000256" key="5">
    <source>
        <dbReference type="ARBA" id="ARBA00023136"/>
    </source>
</evidence>
<protein>
    <submittedName>
        <fullName evidence="8">Membrane protein</fullName>
    </submittedName>
</protein>
<dbReference type="GO" id="GO:0016020">
    <property type="term" value="C:membrane"/>
    <property type="evidence" value="ECO:0007669"/>
    <property type="project" value="UniProtKB-SubCell"/>
</dbReference>
<feature type="transmembrane region" description="Helical" evidence="6">
    <location>
        <begin position="255"/>
        <end position="274"/>
    </location>
</feature>
<feature type="transmembrane region" description="Helical" evidence="6">
    <location>
        <begin position="42"/>
        <end position="63"/>
    </location>
</feature>
<dbReference type="PANTHER" id="PTHR32322:SF2">
    <property type="entry name" value="EAMA DOMAIN-CONTAINING PROTEIN"/>
    <property type="match status" value="1"/>
</dbReference>
<dbReference type="RefSeq" id="WP_267927838.1">
    <property type="nucleotide sequence ID" value="NZ_AP024233.1"/>
</dbReference>
<feature type="transmembrane region" description="Helical" evidence="6">
    <location>
        <begin position="105"/>
        <end position="126"/>
    </location>
</feature>
<evidence type="ECO:0000256" key="1">
    <source>
        <dbReference type="ARBA" id="ARBA00004141"/>
    </source>
</evidence>
<evidence type="ECO:0000259" key="7">
    <source>
        <dbReference type="Pfam" id="PF00892"/>
    </source>
</evidence>
<evidence type="ECO:0000313" key="8">
    <source>
        <dbReference type="EMBL" id="BCO07901.1"/>
    </source>
</evidence>
<gene>
    <name evidence="8" type="ORF">GF1_02770</name>
</gene>
<accession>A0A915XK80</accession>
<dbReference type="InterPro" id="IPR037185">
    <property type="entry name" value="EmrE-like"/>
</dbReference>
<evidence type="ECO:0000313" key="9">
    <source>
        <dbReference type="Proteomes" id="UP001063350"/>
    </source>
</evidence>
<feature type="transmembrane region" description="Helical" evidence="6">
    <location>
        <begin position="75"/>
        <end position="93"/>
    </location>
</feature>
<keyword evidence="5 6" id="KW-0472">Membrane</keyword>
<feature type="transmembrane region" description="Helical" evidence="6">
    <location>
        <begin position="133"/>
        <end position="153"/>
    </location>
</feature>
<feature type="transmembrane region" description="Helical" evidence="6">
    <location>
        <begin position="280"/>
        <end position="296"/>
    </location>
</feature>
<dbReference type="Gene3D" id="1.10.3730.20">
    <property type="match status" value="1"/>
</dbReference>
<reference evidence="8" key="1">
    <citation type="submission" date="2020-12" db="EMBL/GenBank/DDBJ databases">
        <title>Desulfobium dissulfuricans gen. nov., sp. nov., a novel mesophilic, sulfate-reducing bacterium isolated from a deep-sea hydrothermal vent.</title>
        <authorList>
            <person name="Hashimoto Y."/>
            <person name="Tame A."/>
            <person name="Sawayama S."/>
            <person name="Miyazaki J."/>
            <person name="Takai K."/>
            <person name="Nakagawa S."/>
        </authorList>
    </citation>
    <scope>NUCLEOTIDE SEQUENCE</scope>
    <source>
        <strain evidence="8">GF1</strain>
    </source>
</reference>
<name>A0A915XK80_9BACT</name>
<dbReference type="InterPro" id="IPR000620">
    <property type="entry name" value="EamA_dom"/>
</dbReference>
<proteinExistence type="inferred from homology"/>
<dbReference type="Pfam" id="PF00892">
    <property type="entry name" value="EamA"/>
    <property type="match status" value="2"/>
</dbReference>
<dbReference type="AlphaFoldDB" id="A0A915XK80"/>
<feature type="transmembrane region" description="Helical" evidence="6">
    <location>
        <begin position="222"/>
        <end position="243"/>
    </location>
</feature>
<keyword evidence="9" id="KW-1185">Reference proteome</keyword>
<dbReference type="EMBL" id="AP024233">
    <property type="protein sequence ID" value="BCO07901.1"/>
    <property type="molecule type" value="Genomic_DNA"/>
</dbReference>
<evidence type="ECO:0000256" key="3">
    <source>
        <dbReference type="ARBA" id="ARBA00022692"/>
    </source>
</evidence>